<keyword evidence="3" id="KW-1185">Reference proteome</keyword>
<dbReference type="InterPro" id="IPR032466">
    <property type="entry name" value="Metal_Hydrolase"/>
</dbReference>
<dbReference type="InterPro" id="IPR051781">
    <property type="entry name" value="Metallo-dep_Hydrolase"/>
</dbReference>
<dbReference type="PANTHER" id="PTHR43135">
    <property type="entry name" value="ALPHA-D-RIBOSE 1-METHYLPHOSPHONATE 5-TRIPHOSPHATE DIPHOSPHATASE"/>
    <property type="match status" value="1"/>
</dbReference>
<accession>A0ABW4EAC6</accession>
<reference evidence="3" key="1">
    <citation type="journal article" date="2019" name="Int. J. Syst. Evol. Microbiol.">
        <title>The Global Catalogue of Microorganisms (GCM) 10K type strain sequencing project: providing services to taxonomists for standard genome sequencing and annotation.</title>
        <authorList>
            <consortium name="The Broad Institute Genomics Platform"/>
            <consortium name="The Broad Institute Genome Sequencing Center for Infectious Disease"/>
            <person name="Wu L."/>
            <person name="Ma J."/>
        </authorList>
    </citation>
    <scope>NUCLEOTIDE SEQUENCE [LARGE SCALE GENOMIC DNA]</scope>
    <source>
        <strain evidence="3">CCM 8903</strain>
    </source>
</reference>
<dbReference type="SUPFAM" id="SSF51338">
    <property type="entry name" value="Composite domain of metallo-dependent hydrolases"/>
    <property type="match status" value="1"/>
</dbReference>
<gene>
    <name evidence="2" type="ORF">ACFQ5J_09255</name>
</gene>
<dbReference type="Gene3D" id="3.20.20.140">
    <property type="entry name" value="Metal-dependent hydrolases"/>
    <property type="match status" value="1"/>
</dbReference>
<dbReference type="InterPro" id="IPR006680">
    <property type="entry name" value="Amidohydro-rel"/>
</dbReference>
<dbReference type="RefSeq" id="WP_125751372.1">
    <property type="nucleotide sequence ID" value="NZ_JBHTON010000029.1"/>
</dbReference>
<proteinExistence type="predicted"/>
<dbReference type="InterPro" id="IPR057744">
    <property type="entry name" value="OTAase-like"/>
</dbReference>
<feature type="domain" description="Amidohydrolase-related" evidence="1">
    <location>
        <begin position="53"/>
        <end position="379"/>
    </location>
</feature>
<evidence type="ECO:0000259" key="1">
    <source>
        <dbReference type="Pfam" id="PF01979"/>
    </source>
</evidence>
<dbReference type="CDD" id="cd01299">
    <property type="entry name" value="Met_dep_hydrolase_A"/>
    <property type="match status" value="1"/>
</dbReference>
<dbReference type="Gene3D" id="2.30.40.10">
    <property type="entry name" value="Urease, subunit C, domain 1"/>
    <property type="match status" value="1"/>
</dbReference>
<dbReference type="InterPro" id="IPR011059">
    <property type="entry name" value="Metal-dep_hydrolase_composite"/>
</dbReference>
<name>A0ABW4EAC6_9LACO</name>
<dbReference type="PANTHER" id="PTHR43135:SF3">
    <property type="entry name" value="ALPHA-D-RIBOSE 1-METHYLPHOSPHONATE 5-TRIPHOSPHATE DIPHOSPHATASE"/>
    <property type="match status" value="1"/>
</dbReference>
<dbReference type="Pfam" id="PF01979">
    <property type="entry name" value="Amidohydro_1"/>
    <property type="match status" value="1"/>
</dbReference>
<dbReference type="Proteomes" id="UP001597252">
    <property type="component" value="Unassembled WGS sequence"/>
</dbReference>
<dbReference type="EMBL" id="JBHTON010000029">
    <property type="protein sequence ID" value="MFD1485415.1"/>
    <property type="molecule type" value="Genomic_DNA"/>
</dbReference>
<comment type="caution">
    <text evidence="2">The sequence shown here is derived from an EMBL/GenBank/DDBJ whole genome shotgun (WGS) entry which is preliminary data.</text>
</comment>
<sequence>MSTVFTNCHFFAGTNATVQADAWFVVDDAGKLTATGTGVAPAADTAVDLQGGYVAPGLFNVHTHISLDPQTPDGGAGANVVASTVRATRHLRELLKSGVTYIRECGCTYDIDIALRQMQKAGQLKQVPTIMPAGGLFSMTGGHGDVPHGGNVVDSPDEMRKAVRTAMKNGAEAIKLVATGGVMTPNDFMNDPQLSTAEMAVAVTEAHHKHRVVACHAEGNPGIMNAIKAGVDSIEHGFYVNDDEIDLMLAQGTYLTPTIVADWAFPKYAQGKVPAWMLKKATDAYDDLCHNIMHAFKRGVPITLGTDAGTVFNDFTMTPIELQLMVENGMSPFEAFNTSVNGAKLMHVDDEYGTLETGKYADFMVLDADPMQDVKAFQQADKAVYLKGQRQY</sequence>
<evidence type="ECO:0000313" key="2">
    <source>
        <dbReference type="EMBL" id="MFD1485415.1"/>
    </source>
</evidence>
<protein>
    <submittedName>
        <fullName evidence="2">Amidohydrolase family protein</fullName>
    </submittedName>
</protein>
<organism evidence="2 3">
    <name type="scientific">Lacticaseibacillus baoqingensis</name>
    <dbReference type="NCBI Taxonomy" id="2486013"/>
    <lineage>
        <taxon>Bacteria</taxon>
        <taxon>Bacillati</taxon>
        <taxon>Bacillota</taxon>
        <taxon>Bacilli</taxon>
        <taxon>Lactobacillales</taxon>
        <taxon>Lactobacillaceae</taxon>
        <taxon>Lacticaseibacillus</taxon>
    </lineage>
</organism>
<dbReference type="SUPFAM" id="SSF51556">
    <property type="entry name" value="Metallo-dependent hydrolases"/>
    <property type="match status" value="1"/>
</dbReference>
<evidence type="ECO:0000313" key="3">
    <source>
        <dbReference type="Proteomes" id="UP001597252"/>
    </source>
</evidence>